<name>A0A7Z7ESZ3_9GAMM</name>
<evidence type="ECO:0000256" key="2">
    <source>
        <dbReference type="ARBA" id="ARBA00022737"/>
    </source>
</evidence>
<keyword evidence="9" id="KW-1185">Reference proteome</keyword>
<dbReference type="InterPro" id="IPR051171">
    <property type="entry name" value="CaCA"/>
</dbReference>
<feature type="chain" id="PRO_5030595657" description="Calx-beta domain-containing protein" evidence="6">
    <location>
        <begin position="19"/>
        <end position="529"/>
    </location>
</feature>
<dbReference type="RefSeq" id="WP_169931195.1">
    <property type="nucleotide sequence ID" value="NZ_PIPR01000002.1"/>
</dbReference>
<evidence type="ECO:0000256" key="3">
    <source>
        <dbReference type="ARBA" id="ARBA00022837"/>
    </source>
</evidence>
<dbReference type="Gene3D" id="2.60.40.2030">
    <property type="match status" value="2"/>
</dbReference>
<evidence type="ECO:0000259" key="7">
    <source>
        <dbReference type="SMART" id="SM00237"/>
    </source>
</evidence>
<dbReference type="Proteomes" id="UP000287766">
    <property type="component" value="Unassembled WGS sequence"/>
</dbReference>
<dbReference type="Pfam" id="PF03160">
    <property type="entry name" value="Calx-beta"/>
    <property type="match status" value="2"/>
</dbReference>
<keyword evidence="4" id="KW-0406">Ion transport</keyword>
<evidence type="ECO:0000256" key="1">
    <source>
        <dbReference type="ARBA" id="ARBA00022729"/>
    </source>
</evidence>
<evidence type="ECO:0000256" key="6">
    <source>
        <dbReference type="SAM" id="SignalP"/>
    </source>
</evidence>
<proteinExistence type="predicted"/>
<feature type="domain" description="Calx-beta" evidence="7">
    <location>
        <begin position="37"/>
        <end position="136"/>
    </location>
</feature>
<dbReference type="SUPFAM" id="SSF141072">
    <property type="entry name" value="CalX-like"/>
    <property type="match status" value="2"/>
</dbReference>
<evidence type="ECO:0000313" key="8">
    <source>
        <dbReference type="EMBL" id="RUO39522.1"/>
    </source>
</evidence>
<comment type="caution">
    <text evidence="8">The sequence shown here is derived from an EMBL/GenBank/DDBJ whole genome shotgun (WGS) entry which is preliminary data.</text>
</comment>
<sequence length="529" mass="55873">MTAGLRYLAILSLAFTLAACGSGERNTGSGGSGGSGGGGGSGSTPPTASASNVTVSEGSPNEVIEANITVSLSAAASAAVSFDYATADASGLAGIDYEDTSGTVTFTAGQSSQTITIPIISNAVFNDDRDFFVDFSNAQGLTLGTTRVQVTIVNDDPRPVLAFEQSIFETTEQAGTLGLTVTLSNGTESDVTFDLDVSGTATAGVDYSLEETSFTIPAGSLEQQIALTLIADDVKEGGESVILSFANVREADSNPDLSTQTIVIRGDAILADTGAVEYYNNGDFAAATPDAEHPNQDADYGRDTTAAVDNNADGSGNLNLTKLDSSGNALPQNASSFSCVRDNLSGTVYAVWAEGDALDNFYFNPTYQYKWFDSDVENNAGNPGTLTPISAFPGIPDDNEPVYFERDECRFPAVNVIRQDLGCSSENYINYLNVDGYCGFDDWRLPTISELQSIALYQQNQTQDNLFFPDVAMMTPNSDGTVRLMSATPAADPNSSAWCLEVQTARRMLCNKNDYNSIRAARNPVAYQE</sequence>
<dbReference type="GO" id="GO:0007154">
    <property type="term" value="P:cell communication"/>
    <property type="evidence" value="ECO:0007669"/>
    <property type="project" value="InterPro"/>
</dbReference>
<feature type="compositionally biased region" description="Polar residues" evidence="5">
    <location>
        <begin position="44"/>
        <end position="57"/>
    </location>
</feature>
<keyword evidence="3" id="KW-0106">Calcium</keyword>
<organism evidence="8 9">
    <name type="scientific">Pseudidiomarina aestuarii</name>
    <dbReference type="NCBI Taxonomy" id="624146"/>
    <lineage>
        <taxon>Bacteria</taxon>
        <taxon>Pseudomonadati</taxon>
        <taxon>Pseudomonadota</taxon>
        <taxon>Gammaproteobacteria</taxon>
        <taxon>Alteromonadales</taxon>
        <taxon>Idiomarinaceae</taxon>
        <taxon>Pseudidiomarina</taxon>
    </lineage>
</organism>
<feature type="region of interest" description="Disordered" evidence="5">
    <location>
        <begin position="25"/>
        <end position="57"/>
    </location>
</feature>
<gene>
    <name evidence="8" type="ORF">CWE22_09495</name>
</gene>
<dbReference type="PANTHER" id="PTHR11878">
    <property type="entry name" value="SODIUM/CALCIUM EXCHANGER"/>
    <property type="match status" value="1"/>
</dbReference>
<evidence type="ECO:0000256" key="5">
    <source>
        <dbReference type="SAM" id="MobiDB-lite"/>
    </source>
</evidence>
<dbReference type="EMBL" id="PIPR01000002">
    <property type="protein sequence ID" value="RUO39522.1"/>
    <property type="molecule type" value="Genomic_DNA"/>
</dbReference>
<dbReference type="InterPro" id="IPR011460">
    <property type="entry name" value="Lcl_C"/>
</dbReference>
<keyword evidence="2" id="KW-0677">Repeat</keyword>
<feature type="domain" description="Calx-beta" evidence="7">
    <location>
        <begin position="148"/>
        <end position="246"/>
    </location>
</feature>
<evidence type="ECO:0000313" key="9">
    <source>
        <dbReference type="Proteomes" id="UP000287766"/>
    </source>
</evidence>
<dbReference type="Pfam" id="PF07603">
    <property type="entry name" value="Lcl_C"/>
    <property type="match status" value="1"/>
</dbReference>
<feature type="compositionally biased region" description="Gly residues" evidence="5">
    <location>
        <begin position="28"/>
        <end position="42"/>
    </location>
</feature>
<dbReference type="InterPro" id="IPR003644">
    <property type="entry name" value="Calx_beta"/>
</dbReference>
<dbReference type="InterPro" id="IPR038081">
    <property type="entry name" value="CalX-like_sf"/>
</dbReference>
<dbReference type="PANTHER" id="PTHR11878:SF65">
    <property type="entry name" value="NA_CA-EXCHANGE PROTEIN, ISOFORM G"/>
    <property type="match status" value="1"/>
</dbReference>
<dbReference type="AlphaFoldDB" id="A0A7Z7ESZ3"/>
<feature type="signal peptide" evidence="6">
    <location>
        <begin position="1"/>
        <end position="18"/>
    </location>
</feature>
<accession>A0A7Z7ESZ3</accession>
<protein>
    <recommendedName>
        <fullName evidence="7">Calx-beta domain-containing protein</fullName>
    </recommendedName>
</protein>
<dbReference type="SMART" id="SM00237">
    <property type="entry name" value="Calx_beta"/>
    <property type="match status" value="2"/>
</dbReference>
<dbReference type="GO" id="GO:0030001">
    <property type="term" value="P:metal ion transport"/>
    <property type="evidence" value="ECO:0007669"/>
    <property type="project" value="TreeGrafter"/>
</dbReference>
<keyword evidence="1 6" id="KW-0732">Signal</keyword>
<dbReference type="GO" id="GO:0016020">
    <property type="term" value="C:membrane"/>
    <property type="evidence" value="ECO:0007669"/>
    <property type="project" value="InterPro"/>
</dbReference>
<keyword evidence="4" id="KW-0813">Transport</keyword>
<reference evidence="9" key="1">
    <citation type="journal article" date="2018" name="Front. Microbiol.">
        <title>Genome-Based Analysis Reveals the Taxonomy and Diversity of the Family Idiomarinaceae.</title>
        <authorList>
            <person name="Liu Y."/>
            <person name="Lai Q."/>
            <person name="Shao Z."/>
        </authorList>
    </citation>
    <scope>NUCLEOTIDE SEQUENCE [LARGE SCALE GENOMIC DNA]</scope>
    <source>
        <strain evidence="9">KYW314</strain>
    </source>
</reference>
<dbReference type="PROSITE" id="PS51257">
    <property type="entry name" value="PROKAR_LIPOPROTEIN"/>
    <property type="match status" value="1"/>
</dbReference>
<evidence type="ECO:0000256" key="4">
    <source>
        <dbReference type="ARBA" id="ARBA00023065"/>
    </source>
</evidence>